<dbReference type="InterPro" id="IPR002110">
    <property type="entry name" value="Ankyrin_rpt"/>
</dbReference>
<feature type="repeat" description="ANK" evidence="4">
    <location>
        <begin position="226"/>
        <end position="258"/>
    </location>
</feature>
<name>A0A3A2ZLZ0_9EURO</name>
<dbReference type="AlphaFoldDB" id="A0A3A2ZLZ0"/>
<comment type="caution">
    <text evidence="7">The sequence shown here is derived from an EMBL/GenBank/DDBJ whole genome shotgun (WGS) entry which is preliminary data.</text>
</comment>
<keyword evidence="6" id="KW-0472">Membrane</keyword>
<dbReference type="GO" id="GO:0019706">
    <property type="term" value="F:protein-cysteine S-palmitoyltransferase activity"/>
    <property type="evidence" value="ECO:0007669"/>
    <property type="project" value="UniProtKB-EC"/>
</dbReference>
<dbReference type="EMBL" id="MVGC01000313">
    <property type="protein sequence ID" value="RJE20374.1"/>
    <property type="molecule type" value="Genomic_DNA"/>
</dbReference>
<evidence type="ECO:0000313" key="7">
    <source>
        <dbReference type="EMBL" id="RJE20374.1"/>
    </source>
</evidence>
<keyword evidence="2" id="KW-0677">Repeat</keyword>
<reference evidence="8" key="1">
    <citation type="submission" date="2017-02" db="EMBL/GenBank/DDBJ databases">
        <authorList>
            <person name="Tafer H."/>
            <person name="Lopandic K."/>
        </authorList>
    </citation>
    <scope>NUCLEOTIDE SEQUENCE [LARGE SCALE GENOMIC DNA]</scope>
    <source>
        <strain evidence="8">CBS 366.77</strain>
    </source>
</reference>
<dbReference type="SMART" id="SM00248">
    <property type="entry name" value="ANK"/>
    <property type="match status" value="5"/>
</dbReference>
<proteinExistence type="predicted"/>
<dbReference type="PROSITE" id="PS50088">
    <property type="entry name" value="ANK_REPEAT"/>
    <property type="match status" value="4"/>
</dbReference>
<dbReference type="PRINTS" id="PR01415">
    <property type="entry name" value="ANKYRIN"/>
</dbReference>
<feature type="transmembrane region" description="Helical" evidence="6">
    <location>
        <begin position="332"/>
        <end position="349"/>
    </location>
</feature>
<feature type="repeat" description="ANK" evidence="4">
    <location>
        <begin position="93"/>
        <end position="125"/>
    </location>
</feature>
<accession>A0A3A2ZLZ0</accession>
<feature type="repeat" description="ANK" evidence="4">
    <location>
        <begin position="160"/>
        <end position="192"/>
    </location>
</feature>
<evidence type="ECO:0000256" key="1">
    <source>
        <dbReference type="ARBA" id="ARBA00012210"/>
    </source>
</evidence>
<dbReference type="SUPFAM" id="SSF48403">
    <property type="entry name" value="Ankyrin repeat"/>
    <property type="match status" value="1"/>
</dbReference>
<feature type="repeat" description="ANK" evidence="4">
    <location>
        <begin position="193"/>
        <end position="225"/>
    </location>
</feature>
<keyword evidence="8" id="KW-1185">Reference proteome</keyword>
<dbReference type="EC" id="2.3.1.225" evidence="1"/>
<protein>
    <recommendedName>
        <fullName evidence="1">protein S-acyltransferase</fullName>
        <ecNumber evidence="1">2.3.1.225</ecNumber>
    </recommendedName>
</protein>
<evidence type="ECO:0000256" key="4">
    <source>
        <dbReference type="PROSITE-ProRule" id="PRU00023"/>
    </source>
</evidence>
<dbReference type="PANTHER" id="PTHR24161:SF85">
    <property type="entry name" value="PALMITOYLTRANSFERASE HIP14"/>
    <property type="match status" value="1"/>
</dbReference>
<feature type="compositionally biased region" description="Low complexity" evidence="5">
    <location>
        <begin position="18"/>
        <end position="33"/>
    </location>
</feature>
<keyword evidence="6" id="KW-1133">Transmembrane helix</keyword>
<sequence>MSSSASSEESQNSYAKQTSSPTSAPTGTGTTPSKVNHQDASMELKDMASGSESVKGAIPLGENIMQVARIGEVSVMQKLFDTKKFNASYKDDEGITPLHWAAINNQYAMCKFLLDSGADVNAKGGESVATPAMWAAQRCHYYVVNLLLQHGADPLLTDVQGYNILHLATIDGNAFLLVLLLHQEIPVDVVDQQGHTGLMWAAYKGYPTCVDLFLRWGANANAIDESGLAPLHWALVKGSLPCILKLLEYGADRFTKTRDGKTPATVAGEMNTLRVWYRALDECGYDFDGNLRILPFGLTSYARNKNVMSKFFFLWPFVIVFAAVWILSSMAIYVALPMMLISVFALHWVAQKVASRGPSEFRILQKTPYLSGVFAGSLFWVGIRYVLSVLPGGF</sequence>
<keyword evidence="7" id="KW-0808">Transferase</keyword>
<evidence type="ECO:0000256" key="6">
    <source>
        <dbReference type="SAM" id="Phobius"/>
    </source>
</evidence>
<dbReference type="Pfam" id="PF12796">
    <property type="entry name" value="Ank_2"/>
    <property type="match status" value="2"/>
</dbReference>
<evidence type="ECO:0000313" key="8">
    <source>
        <dbReference type="Proteomes" id="UP000266188"/>
    </source>
</evidence>
<evidence type="ECO:0000256" key="3">
    <source>
        <dbReference type="ARBA" id="ARBA00023043"/>
    </source>
</evidence>
<keyword evidence="6" id="KW-0812">Transmembrane</keyword>
<dbReference type="STRING" id="2070753.A0A3A2ZLZ0"/>
<evidence type="ECO:0000256" key="2">
    <source>
        <dbReference type="ARBA" id="ARBA00022737"/>
    </source>
</evidence>
<organism evidence="7 8">
    <name type="scientific">Aspergillus sclerotialis</name>
    <dbReference type="NCBI Taxonomy" id="2070753"/>
    <lineage>
        <taxon>Eukaryota</taxon>
        <taxon>Fungi</taxon>
        <taxon>Dikarya</taxon>
        <taxon>Ascomycota</taxon>
        <taxon>Pezizomycotina</taxon>
        <taxon>Eurotiomycetes</taxon>
        <taxon>Eurotiomycetidae</taxon>
        <taxon>Eurotiales</taxon>
        <taxon>Aspergillaceae</taxon>
        <taxon>Aspergillus</taxon>
        <taxon>Aspergillus subgen. Polypaecilum</taxon>
    </lineage>
</organism>
<keyword evidence="3 4" id="KW-0040">ANK repeat</keyword>
<dbReference type="InterPro" id="IPR036770">
    <property type="entry name" value="Ankyrin_rpt-contain_sf"/>
</dbReference>
<feature type="region of interest" description="Disordered" evidence="5">
    <location>
        <begin position="1"/>
        <end position="36"/>
    </location>
</feature>
<evidence type="ECO:0000256" key="5">
    <source>
        <dbReference type="SAM" id="MobiDB-lite"/>
    </source>
</evidence>
<dbReference type="Proteomes" id="UP000266188">
    <property type="component" value="Unassembled WGS sequence"/>
</dbReference>
<feature type="transmembrane region" description="Helical" evidence="6">
    <location>
        <begin position="369"/>
        <end position="387"/>
    </location>
</feature>
<feature type="transmembrane region" description="Helical" evidence="6">
    <location>
        <begin position="307"/>
        <end position="326"/>
    </location>
</feature>
<dbReference type="PANTHER" id="PTHR24161">
    <property type="entry name" value="ANK_REP_REGION DOMAIN-CONTAINING PROTEIN-RELATED"/>
    <property type="match status" value="1"/>
</dbReference>
<dbReference type="Gene3D" id="1.25.40.20">
    <property type="entry name" value="Ankyrin repeat-containing domain"/>
    <property type="match status" value="1"/>
</dbReference>
<gene>
    <name evidence="7" type="ORF">PHISCL_07291</name>
</gene>
<dbReference type="PROSITE" id="PS50297">
    <property type="entry name" value="ANK_REP_REGION"/>
    <property type="match status" value="3"/>
</dbReference>
<dbReference type="OrthoDB" id="6781668at2759"/>
<feature type="compositionally biased region" description="Low complexity" evidence="5">
    <location>
        <begin position="1"/>
        <end position="10"/>
    </location>
</feature>